<evidence type="ECO:0000256" key="5">
    <source>
        <dbReference type="RuleBase" id="RU363041"/>
    </source>
</evidence>
<proteinExistence type="inferred from homology"/>
<dbReference type="Proteomes" id="UP001651880">
    <property type="component" value="Unassembled WGS sequence"/>
</dbReference>
<accession>A0ABT1NDW7</accession>
<feature type="transmembrane region" description="Helical" evidence="5">
    <location>
        <begin position="260"/>
        <end position="278"/>
    </location>
</feature>
<evidence type="ECO:0000256" key="4">
    <source>
        <dbReference type="ARBA" id="ARBA00023136"/>
    </source>
</evidence>
<keyword evidence="3 5" id="KW-1133">Transmembrane helix</keyword>
<dbReference type="PANTHER" id="PTHR43483">
    <property type="entry name" value="MEMBRANE TRANSPORTER PROTEIN HI_0806-RELATED"/>
    <property type="match status" value="1"/>
</dbReference>
<comment type="similarity">
    <text evidence="5">Belongs to the 4-toluene sulfonate uptake permease (TSUP) (TC 2.A.102) family.</text>
</comment>
<dbReference type="RefSeq" id="WP_255226960.1">
    <property type="nucleotide sequence ID" value="NZ_JAJEKE010000005.1"/>
</dbReference>
<protein>
    <recommendedName>
        <fullName evidence="5">Probable membrane transporter protein</fullName>
    </recommendedName>
</protein>
<keyword evidence="7" id="KW-1185">Reference proteome</keyword>
<keyword evidence="4 5" id="KW-0472">Membrane</keyword>
<evidence type="ECO:0000256" key="3">
    <source>
        <dbReference type="ARBA" id="ARBA00022989"/>
    </source>
</evidence>
<evidence type="ECO:0000256" key="2">
    <source>
        <dbReference type="ARBA" id="ARBA00022692"/>
    </source>
</evidence>
<feature type="transmembrane region" description="Helical" evidence="5">
    <location>
        <begin position="235"/>
        <end position="254"/>
    </location>
</feature>
<comment type="caution">
    <text evidence="6">The sequence shown here is derived from an EMBL/GenBank/DDBJ whole genome shotgun (WGS) entry which is preliminary data.</text>
</comment>
<feature type="transmembrane region" description="Helical" evidence="5">
    <location>
        <begin position="6"/>
        <end position="25"/>
    </location>
</feature>
<evidence type="ECO:0000256" key="1">
    <source>
        <dbReference type="ARBA" id="ARBA00004141"/>
    </source>
</evidence>
<evidence type="ECO:0000313" key="7">
    <source>
        <dbReference type="Proteomes" id="UP001651880"/>
    </source>
</evidence>
<dbReference type="PANTHER" id="PTHR43483:SF3">
    <property type="entry name" value="MEMBRANE TRANSPORTER PROTEIN HI_0806-RELATED"/>
    <property type="match status" value="1"/>
</dbReference>
<dbReference type="Pfam" id="PF01925">
    <property type="entry name" value="TauE"/>
    <property type="match status" value="1"/>
</dbReference>
<name>A0ABT1NDW7_9FIRM</name>
<reference evidence="6 7" key="1">
    <citation type="submission" date="2021-10" db="EMBL/GenBank/DDBJ databases">
        <title>Lutispora strain m25 sp. nov., a thermophilic, non-spore-forming bacterium isolated from a lab-scale methanogenic bioreactor digesting anaerobic sludge.</title>
        <authorList>
            <person name="El Houari A."/>
            <person name="Mcdonald J."/>
        </authorList>
    </citation>
    <scope>NUCLEOTIDE SEQUENCE [LARGE SCALE GENOMIC DNA]</scope>
    <source>
        <strain evidence="7">m25</strain>
    </source>
</reference>
<organism evidence="6 7">
    <name type="scientific">Lutispora saccharofermentans</name>
    <dbReference type="NCBI Taxonomy" id="3024236"/>
    <lineage>
        <taxon>Bacteria</taxon>
        <taxon>Bacillati</taxon>
        <taxon>Bacillota</taxon>
        <taxon>Clostridia</taxon>
        <taxon>Lutisporales</taxon>
        <taxon>Lutisporaceae</taxon>
        <taxon>Lutispora</taxon>
    </lineage>
</organism>
<dbReference type="EMBL" id="JAJEKE010000005">
    <property type="protein sequence ID" value="MCQ1529442.1"/>
    <property type="molecule type" value="Genomic_DNA"/>
</dbReference>
<comment type="subcellular location">
    <subcellularLocation>
        <location evidence="5">Cell membrane</location>
        <topology evidence="5">Multi-pass membrane protein</topology>
    </subcellularLocation>
    <subcellularLocation>
        <location evidence="1">Membrane</location>
        <topology evidence="1">Multi-pass membrane protein</topology>
    </subcellularLocation>
</comment>
<feature type="transmembrane region" description="Helical" evidence="5">
    <location>
        <begin position="78"/>
        <end position="98"/>
    </location>
</feature>
<feature type="transmembrane region" description="Helical" evidence="5">
    <location>
        <begin position="168"/>
        <end position="199"/>
    </location>
</feature>
<dbReference type="InterPro" id="IPR002781">
    <property type="entry name" value="TM_pro_TauE-like"/>
</dbReference>
<evidence type="ECO:0000313" key="6">
    <source>
        <dbReference type="EMBL" id="MCQ1529442.1"/>
    </source>
</evidence>
<feature type="transmembrane region" description="Helical" evidence="5">
    <location>
        <begin position="135"/>
        <end position="156"/>
    </location>
</feature>
<gene>
    <name evidence="6" type="ORF">LJD61_07725</name>
</gene>
<keyword evidence="2 5" id="KW-0812">Transmembrane</keyword>
<sequence length="296" mass="31161">MVKIILGALGLLTLTFLVFFVKDYFENKNNLSKTNWAGLLGVGFITNFLDTLGIGSFAPTTALFKFFNMVPDRVIPGTLNVGDTVPVVFEAFLFIAAITVEPITLVTMLAASAIGAVVGAGFVSKLPEKKIQIGMGFALLVVAFFMLAGLMDWMPIGGEAIGLTGGKLIFGIIANFILGALMTIGVGLYAPCMALVYALGMSPRVAFPIMMGSCAFLMPAAGMRFVKEGAHDRKASMGLTIGGAAGVFVAYYIVKSLPLTLLSWLVTAVVIYTGIVMLRSALVSSKAKADEVASAE</sequence>
<keyword evidence="5" id="KW-1003">Cell membrane</keyword>
<feature type="transmembrane region" description="Helical" evidence="5">
    <location>
        <begin position="205"/>
        <end position="223"/>
    </location>
</feature>
<feature type="transmembrane region" description="Helical" evidence="5">
    <location>
        <begin position="37"/>
        <end position="58"/>
    </location>
</feature>
<feature type="transmembrane region" description="Helical" evidence="5">
    <location>
        <begin position="105"/>
        <end position="123"/>
    </location>
</feature>